<comment type="subcellular location">
    <subcellularLocation>
        <location evidence="1">Membrane</location>
        <topology evidence="1">Multi-pass membrane protein</topology>
    </subcellularLocation>
</comment>
<dbReference type="Proteomes" id="UP001516400">
    <property type="component" value="Unassembled WGS sequence"/>
</dbReference>
<feature type="region of interest" description="Disordered" evidence="9">
    <location>
        <begin position="483"/>
        <end position="507"/>
    </location>
</feature>
<dbReference type="GO" id="GO:0016020">
    <property type="term" value="C:membrane"/>
    <property type="evidence" value="ECO:0007669"/>
    <property type="project" value="UniProtKB-SubCell"/>
</dbReference>
<evidence type="ECO:0000256" key="6">
    <source>
        <dbReference type="ARBA" id="ARBA00023136"/>
    </source>
</evidence>
<keyword evidence="4 10" id="KW-1133">Transmembrane helix</keyword>
<feature type="domain" description="Potassium channel" evidence="11">
    <location>
        <begin position="367"/>
        <end position="439"/>
    </location>
</feature>
<gene>
    <name evidence="12" type="ORF">HHI36_009412</name>
</gene>
<accession>A0ABD2MW09</accession>
<keyword evidence="7 8" id="KW-0407">Ion channel</keyword>
<organism evidence="12 13">
    <name type="scientific">Cryptolaemus montrouzieri</name>
    <dbReference type="NCBI Taxonomy" id="559131"/>
    <lineage>
        <taxon>Eukaryota</taxon>
        <taxon>Metazoa</taxon>
        <taxon>Ecdysozoa</taxon>
        <taxon>Arthropoda</taxon>
        <taxon>Hexapoda</taxon>
        <taxon>Insecta</taxon>
        <taxon>Pterygota</taxon>
        <taxon>Neoptera</taxon>
        <taxon>Endopterygota</taxon>
        <taxon>Coleoptera</taxon>
        <taxon>Polyphaga</taxon>
        <taxon>Cucujiformia</taxon>
        <taxon>Coccinelloidea</taxon>
        <taxon>Coccinellidae</taxon>
        <taxon>Scymninae</taxon>
        <taxon>Scymnini</taxon>
        <taxon>Cryptolaemus</taxon>
    </lineage>
</organism>
<name>A0ABD2MW09_9CUCU</name>
<keyword evidence="5 8" id="KW-0406">Ion transport</keyword>
<feature type="region of interest" description="Disordered" evidence="9">
    <location>
        <begin position="1"/>
        <end position="60"/>
    </location>
</feature>
<feature type="transmembrane region" description="Helical" evidence="10">
    <location>
        <begin position="250"/>
        <end position="267"/>
    </location>
</feature>
<dbReference type="InterPro" id="IPR013099">
    <property type="entry name" value="K_chnl_dom"/>
</dbReference>
<keyword evidence="2 8" id="KW-0813">Transport</keyword>
<keyword evidence="6 10" id="KW-0472">Membrane</keyword>
<dbReference type="EMBL" id="JABFTP020000021">
    <property type="protein sequence ID" value="KAL3270365.1"/>
    <property type="molecule type" value="Genomic_DNA"/>
</dbReference>
<dbReference type="GO" id="GO:0034220">
    <property type="term" value="P:monoatomic ion transmembrane transport"/>
    <property type="evidence" value="ECO:0007669"/>
    <property type="project" value="UniProtKB-KW"/>
</dbReference>
<dbReference type="PANTHER" id="PTHR11003">
    <property type="entry name" value="POTASSIUM CHANNEL, SUBFAMILY K"/>
    <property type="match status" value="1"/>
</dbReference>
<feature type="domain" description="Potassium channel" evidence="11">
    <location>
        <begin position="218"/>
        <end position="275"/>
    </location>
</feature>
<feature type="compositionally biased region" description="Polar residues" evidence="9">
    <location>
        <begin position="16"/>
        <end position="28"/>
    </location>
</feature>
<dbReference type="SUPFAM" id="SSF81324">
    <property type="entry name" value="Voltage-gated potassium channels"/>
    <property type="match status" value="2"/>
</dbReference>
<evidence type="ECO:0000256" key="8">
    <source>
        <dbReference type="RuleBase" id="RU003857"/>
    </source>
</evidence>
<proteinExistence type="inferred from homology"/>
<keyword evidence="3 8" id="KW-0812">Transmembrane</keyword>
<evidence type="ECO:0000256" key="5">
    <source>
        <dbReference type="ARBA" id="ARBA00023065"/>
    </source>
</evidence>
<evidence type="ECO:0000256" key="9">
    <source>
        <dbReference type="SAM" id="MobiDB-lite"/>
    </source>
</evidence>
<evidence type="ECO:0000256" key="3">
    <source>
        <dbReference type="ARBA" id="ARBA00022692"/>
    </source>
</evidence>
<dbReference type="PANTHER" id="PTHR11003:SF335">
    <property type="entry name" value="POTASSIUM CHANNEL DOMAIN-CONTAINING PROTEIN"/>
    <property type="match status" value="1"/>
</dbReference>
<keyword evidence="13" id="KW-1185">Reference proteome</keyword>
<reference evidence="12 13" key="1">
    <citation type="journal article" date="2021" name="BMC Biol.">
        <title>Horizontally acquired antibacterial genes associated with adaptive radiation of ladybird beetles.</title>
        <authorList>
            <person name="Li H.S."/>
            <person name="Tang X.F."/>
            <person name="Huang Y.H."/>
            <person name="Xu Z.Y."/>
            <person name="Chen M.L."/>
            <person name="Du X.Y."/>
            <person name="Qiu B.Y."/>
            <person name="Chen P.T."/>
            <person name="Zhang W."/>
            <person name="Slipinski A."/>
            <person name="Escalona H.E."/>
            <person name="Waterhouse R.M."/>
            <person name="Zwick A."/>
            <person name="Pang H."/>
        </authorList>
    </citation>
    <scope>NUCLEOTIDE SEQUENCE [LARGE SCALE GENOMIC DNA]</scope>
    <source>
        <strain evidence="12">SYSU2018</strain>
    </source>
</reference>
<feature type="transmembrane region" description="Helical" evidence="10">
    <location>
        <begin position="121"/>
        <end position="143"/>
    </location>
</feature>
<evidence type="ECO:0000259" key="11">
    <source>
        <dbReference type="Pfam" id="PF07885"/>
    </source>
</evidence>
<evidence type="ECO:0000313" key="13">
    <source>
        <dbReference type="Proteomes" id="UP001516400"/>
    </source>
</evidence>
<dbReference type="PRINTS" id="PR01333">
    <property type="entry name" value="2POREKCHANEL"/>
</dbReference>
<evidence type="ECO:0000256" key="2">
    <source>
        <dbReference type="ARBA" id="ARBA00022448"/>
    </source>
</evidence>
<dbReference type="InterPro" id="IPR003280">
    <property type="entry name" value="2pore_dom_K_chnl"/>
</dbReference>
<evidence type="ECO:0000256" key="4">
    <source>
        <dbReference type="ARBA" id="ARBA00022989"/>
    </source>
</evidence>
<evidence type="ECO:0000256" key="7">
    <source>
        <dbReference type="ARBA" id="ARBA00023303"/>
    </source>
</evidence>
<feature type="transmembrane region" description="Helical" evidence="10">
    <location>
        <begin position="219"/>
        <end position="238"/>
    </location>
</feature>
<feature type="transmembrane region" description="Helical" evidence="10">
    <location>
        <begin position="359"/>
        <end position="379"/>
    </location>
</feature>
<sequence length="507" mass="57161">MSEPPSPPSYHEKAPSTPSIKSTLSVPSRDSGLPRRVGFQRPRPTLKIPPPQTPYGPKSATLSMLSGAPSTHTSQNYGFYGRKQSMFMFNGIKDFTKSGLGIGEKSALWLYTKLRAWSRKWFTHLFLSIVLVIYTIGGALMFITVEGYNEDQIVIPNLQKERYLVIRNLREFATTIPQEKSVGEYEGRAYRRIREFEEKIIESFLKDQLIVANGGERKIWTFWNAVVYCSTIYTSIGYGHIYPTTLTGRALTIVYSLIGIPLFLLALTDFGKLFTRCIKFLWSFVRRLYYTGSCRRVRKQAQVQEIFKGAQMMYDIATFRRPSAIWDPEQPQPVASPIGEETPTTPALSNFEIDDQFNLPISVAILILLMYIFFGAFFYGFMEGWNFFKSFYFVFISMSTIGFGDVVPNNPLCTIISIVYLVFGLALMSMCINVVQEKLSDTFKSASAKIGASMGLTMAAEDGSIHTVPPEAVELPPIHEKSDQNLVGDVSTPENTSNISFEEMKNG</sequence>
<comment type="caution">
    <text evidence="12">The sequence shown here is derived from an EMBL/GenBank/DDBJ whole genome shotgun (WGS) entry which is preliminary data.</text>
</comment>
<comment type="similarity">
    <text evidence="8">Belongs to the two pore domain potassium channel (TC 1.A.1.8) family.</text>
</comment>
<protein>
    <recommendedName>
        <fullName evidence="11">Potassium channel domain-containing protein</fullName>
    </recommendedName>
</protein>
<feature type="transmembrane region" description="Helical" evidence="10">
    <location>
        <begin position="414"/>
        <end position="435"/>
    </location>
</feature>
<evidence type="ECO:0000313" key="12">
    <source>
        <dbReference type="EMBL" id="KAL3270365.1"/>
    </source>
</evidence>
<dbReference type="AlphaFoldDB" id="A0ABD2MW09"/>
<dbReference type="Pfam" id="PF07885">
    <property type="entry name" value="Ion_trans_2"/>
    <property type="match status" value="2"/>
</dbReference>
<evidence type="ECO:0000256" key="1">
    <source>
        <dbReference type="ARBA" id="ARBA00004141"/>
    </source>
</evidence>
<dbReference type="Gene3D" id="1.10.287.70">
    <property type="match status" value="1"/>
</dbReference>
<evidence type="ECO:0000256" key="10">
    <source>
        <dbReference type="SAM" id="Phobius"/>
    </source>
</evidence>